<feature type="domain" description="F-box" evidence="2">
    <location>
        <begin position="35"/>
        <end position="60"/>
    </location>
</feature>
<dbReference type="InterPro" id="IPR036047">
    <property type="entry name" value="F-box-like_dom_sf"/>
</dbReference>
<dbReference type="PANTHER" id="PTHR35546:SF115">
    <property type="entry name" value="F-BOX DOMAIN-CONTAINING PROTEIN"/>
    <property type="match status" value="1"/>
</dbReference>
<dbReference type="EMBL" id="JBCNJP010000027">
    <property type="protein sequence ID" value="KAK9051331.1"/>
    <property type="molecule type" value="Genomic_DNA"/>
</dbReference>
<reference evidence="4 5" key="1">
    <citation type="submission" date="2024-04" db="EMBL/GenBank/DDBJ databases">
        <title>The reference genome of an endangered Asteraceae, Deinandra increscens subsp. villosa, native to the Central Coast of California.</title>
        <authorList>
            <person name="Guilliams M."/>
            <person name="Hasenstab-Lehman K."/>
            <person name="Meyer R."/>
            <person name="Mcevoy S."/>
        </authorList>
    </citation>
    <scope>NUCLEOTIDE SEQUENCE [LARGE SCALE GENOMIC DNA]</scope>
    <source>
        <tissue evidence="4">Leaf</tissue>
    </source>
</reference>
<gene>
    <name evidence="4" type="ORF">SSX86_027958</name>
</gene>
<evidence type="ECO:0000313" key="5">
    <source>
        <dbReference type="Proteomes" id="UP001408789"/>
    </source>
</evidence>
<proteinExistence type="predicted"/>
<dbReference type="CDD" id="cd22157">
    <property type="entry name" value="F-box_AtFBW1-like"/>
    <property type="match status" value="1"/>
</dbReference>
<dbReference type="InterPro" id="IPR001810">
    <property type="entry name" value="F-box_dom"/>
</dbReference>
<comment type="caution">
    <text evidence="4">The sequence shown here is derived from an EMBL/GenBank/DDBJ whole genome shotgun (WGS) entry which is preliminary data.</text>
</comment>
<sequence>MTNNIGKIKKTQGLSQEDSDHQSAESGGLIVASNDDLLTEILLRLPVSSILRFKSVSKHWLWLLSDRSFTIRFDKFSKSPGIFAGDMYVPFDVEDRSPPPPPFSSLDFFHSDPYGIKIIQSCNGLLLCCSDQVPDCARRYYVFNPTTKQSAIIPLVPGGLAVRQTIRFMGLAFHQTDCVHYKVICIRALKPVGQLFQIRIYSSDTRKWKISIKSFSVRNPTFREGVYWNGAFHWVPPSLQDYLYFKIDVQQLQSVALPVEMTAFELHTMYIGESRGHLHLIGRTYRRSYSLHLNVYEMLSDHSGWFLKYQLELHELVRAFPGMINPFGYTFKVVDLVRGEKDEDTFLVLAVPSGQLMTSLITYNVVHDSSSFKEIFSSHFYEGSPTFHRYTETLTSF</sequence>
<evidence type="ECO:0000259" key="3">
    <source>
        <dbReference type="Pfam" id="PF24750"/>
    </source>
</evidence>
<keyword evidence="5" id="KW-1185">Reference proteome</keyword>
<dbReference type="InterPro" id="IPR056592">
    <property type="entry name" value="Beta-prop_At3g26010-like"/>
</dbReference>
<evidence type="ECO:0008006" key="6">
    <source>
        <dbReference type="Google" id="ProtNLM"/>
    </source>
</evidence>
<dbReference type="InterPro" id="IPR017451">
    <property type="entry name" value="F-box-assoc_interact_dom"/>
</dbReference>
<feature type="domain" description="F-box protein At3g26010-like beta-propeller" evidence="3">
    <location>
        <begin position="117"/>
        <end position="329"/>
    </location>
</feature>
<dbReference type="InterPro" id="IPR055290">
    <property type="entry name" value="At3g26010-like"/>
</dbReference>
<feature type="region of interest" description="Disordered" evidence="1">
    <location>
        <begin position="1"/>
        <end position="21"/>
    </location>
</feature>
<dbReference type="PANTHER" id="PTHR35546">
    <property type="entry name" value="F-BOX PROTEIN INTERACTION DOMAIN PROTEIN-RELATED"/>
    <property type="match status" value="1"/>
</dbReference>
<dbReference type="Gene3D" id="1.20.1280.50">
    <property type="match status" value="1"/>
</dbReference>
<dbReference type="Pfam" id="PF24750">
    <property type="entry name" value="b-prop_At3g26010-like"/>
    <property type="match status" value="1"/>
</dbReference>
<evidence type="ECO:0000313" key="4">
    <source>
        <dbReference type="EMBL" id="KAK9051331.1"/>
    </source>
</evidence>
<dbReference type="Proteomes" id="UP001408789">
    <property type="component" value="Unassembled WGS sequence"/>
</dbReference>
<dbReference type="AlphaFoldDB" id="A0AAP0GJ72"/>
<evidence type="ECO:0000259" key="2">
    <source>
        <dbReference type="Pfam" id="PF00646"/>
    </source>
</evidence>
<accession>A0AAP0GJ72</accession>
<dbReference type="Pfam" id="PF00646">
    <property type="entry name" value="F-box"/>
    <property type="match status" value="1"/>
</dbReference>
<name>A0AAP0GJ72_9ASTR</name>
<organism evidence="4 5">
    <name type="scientific">Deinandra increscens subsp. villosa</name>
    <dbReference type="NCBI Taxonomy" id="3103831"/>
    <lineage>
        <taxon>Eukaryota</taxon>
        <taxon>Viridiplantae</taxon>
        <taxon>Streptophyta</taxon>
        <taxon>Embryophyta</taxon>
        <taxon>Tracheophyta</taxon>
        <taxon>Spermatophyta</taxon>
        <taxon>Magnoliopsida</taxon>
        <taxon>eudicotyledons</taxon>
        <taxon>Gunneridae</taxon>
        <taxon>Pentapetalae</taxon>
        <taxon>asterids</taxon>
        <taxon>campanulids</taxon>
        <taxon>Asterales</taxon>
        <taxon>Asteraceae</taxon>
        <taxon>Asteroideae</taxon>
        <taxon>Heliantheae alliance</taxon>
        <taxon>Madieae</taxon>
        <taxon>Madiinae</taxon>
        <taxon>Deinandra</taxon>
    </lineage>
</organism>
<dbReference type="SUPFAM" id="SSF81383">
    <property type="entry name" value="F-box domain"/>
    <property type="match status" value="1"/>
</dbReference>
<dbReference type="NCBIfam" id="TIGR01640">
    <property type="entry name" value="F_box_assoc_1"/>
    <property type="match status" value="1"/>
</dbReference>
<protein>
    <recommendedName>
        <fullName evidence="6">F-box domain-containing protein</fullName>
    </recommendedName>
</protein>
<evidence type="ECO:0000256" key="1">
    <source>
        <dbReference type="SAM" id="MobiDB-lite"/>
    </source>
</evidence>